<dbReference type="EC" id="2.7.9.2" evidence="5"/>
<evidence type="ECO:0000313" key="6">
    <source>
        <dbReference type="Proteomes" id="UP000033869"/>
    </source>
</evidence>
<dbReference type="Pfam" id="PF00391">
    <property type="entry name" value="PEP-utilizers"/>
    <property type="match status" value="1"/>
</dbReference>
<dbReference type="EMBL" id="LCBL01000001">
    <property type="protein sequence ID" value="KKS09774.1"/>
    <property type="molecule type" value="Genomic_DNA"/>
</dbReference>
<name>A0A0G0W9U2_UNCC2</name>
<keyword evidence="3" id="KW-0067">ATP-binding</keyword>
<dbReference type="PATRIC" id="fig|1618344.3.peg.186"/>
<evidence type="ECO:0000313" key="5">
    <source>
        <dbReference type="EMBL" id="KKS09774.1"/>
    </source>
</evidence>
<keyword evidence="5" id="KW-0418">Kinase</keyword>
<evidence type="ECO:0000256" key="2">
    <source>
        <dbReference type="ARBA" id="ARBA00022741"/>
    </source>
</evidence>
<dbReference type="SUPFAM" id="SSF52009">
    <property type="entry name" value="Phosphohistidine domain"/>
    <property type="match status" value="1"/>
</dbReference>
<dbReference type="GO" id="GO:0005524">
    <property type="term" value="F:ATP binding"/>
    <property type="evidence" value="ECO:0007669"/>
    <property type="project" value="UniProtKB-KW"/>
</dbReference>
<keyword evidence="2" id="KW-0547">Nucleotide-binding</keyword>
<organism evidence="5 6">
    <name type="scientific">candidate division CPR2 bacterium GW2011_GWC1_41_48</name>
    <dbReference type="NCBI Taxonomy" id="1618344"/>
    <lineage>
        <taxon>Bacteria</taxon>
        <taxon>Bacteria division CPR2</taxon>
    </lineage>
</organism>
<evidence type="ECO:0000256" key="1">
    <source>
        <dbReference type="ARBA" id="ARBA00007837"/>
    </source>
</evidence>
<proteinExistence type="inferred from homology"/>
<evidence type="ECO:0000256" key="3">
    <source>
        <dbReference type="ARBA" id="ARBA00022840"/>
    </source>
</evidence>
<comment type="caution">
    <text evidence="5">The sequence shown here is derived from an EMBL/GenBank/DDBJ whole genome shotgun (WGS) entry which is preliminary data.</text>
</comment>
<dbReference type="InterPro" id="IPR008279">
    <property type="entry name" value="PEP-util_enz_mobile_dom"/>
</dbReference>
<dbReference type="PANTHER" id="PTHR43030">
    <property type="entry name" value="PHOSPHOENOLPYRUVATE SYNTHASE"/>
    <property type="match status" value="1"/>
</dbReference>
<dbReference type="AlphaFoldDB" id="A0A0G0W9U2"/>
<dbReference type="Gene3D" id="3.50.30.10">
    <property type="entry name" value="Phosphohistidine domain"/>
    <property type="match status" value="1"/>
</dbReference>
<reference evidence="5 6" key="1">
    <citation type="journal article" date="2015" name="Nature">
        <title>rRNA introns, odd ribosomes, and small enigmatic genomes across a large radiation of phyla.</title>
        <authorList>
            <person name="Brown C.T."/>
            <person name="Hug L.A."/>
            <person name="Thomas B.C."/>
            <person name="Sharon I."/>
            <person name="Castelle C.J."/>
            <person name="Singh A."/>
            <person name="Wilkins M.J."/>
            <person name="Williams K.H."/>
            <person name="Banfield J.F."/>
        </authorList>
    </citation>
    <scope>NUCLEOTIDE SEQUENCE [LARGE SCALE GENOMIC DNA]</scope>
</reference>
<keyword evidence="5" id="KW-0670">Pyruvate</keyword>
<sequence length="77" mass="8189">MEKDEILVAEFTAPELMLACQKAKAIVTDMGGVLSHAAIVSRELKIPCVVGTHTATKALKNGNKILIDLNSGTVQKI</sequence>
<dbReference type="GO" id="GO:0008986">
    <property type="term" value="F:pyruvate, water dikinase activity"/>
    <property type="evidence" value="ECO:0007669"/>
    <property type="project" value="UniProtKB-EC"/>
</dbReference>
<dbReference type="Proteomes" id="UP000033869">
    <property type="component" value="Unassembled WGS sequence"/>
</dbReference>
<feature type="domain" description="PEP-utilising enzyme mobile" evidence="4">
    <location>
        <begin position="2"/>
        <end position="72"/>
    </location>
</feature>
<protein>
    <submittedName>
        <fullName evidence="5">Phosphoenolpyruvate synthase, pyruvate, water dikinase</fullName>
        <ecNumber evidence="5">2.7.9.2</ecNumber>
    </submittedName>
</protein>
<dbReference type="InterPro" id="IPR006319">
    <property type="entry name" value="PEP_synth"/>
</dbReference>
<gene>
    <name evidence="5" type="ORF">UU65_C0001G0179</name>
</gene>
<dbReference type="PANTHER" id="PTHR43030:SF1">
    <property type="entry name" value="PHOSPHOENOLPYRUVATE SYNTHASE"/>
    <property type="match status" value="1"/>
</dbReference>
<comment type="similarity">
    <text evidence="1">Belongs to the PEP-utilizing enzyme family.</text>
</comment>
<keyword evidence="5" id="KW-0808">Transferase</keyword>
<dbReference type="InterPro" id="IPR036637">
    <property type="entry name" value="Phosphohistidine_dom_sf"/>
</dbReference>
<accession>A0A0G0W9U2</accession>
<evidence type="ECO:0000259" key="4">
    <source>
        <dbReference type="Pfam" id="PF00391"/>
    </source>
</evidence>